<organism evidence="1 2">
    <name type="scientific">Edwardsiella ictaluri (strain 93-146)</name>
    <dbReference type="NCBI Taxonomy" id="634503"/>
    <lineage>
        <taxon>Bacteria</taxon>
        <taxon>Pseudomonadati</taxon>
        <taxon>Pseudomonadota</taxon>
        <taxon>Gammaproteobacteria</taxon>
        <taxon>Enterobacterales</taxon>
        <taxon>Hafniaceae</taxon>
        <taxon>Edwardsiella</taxon>
    </lineage>
</organism>
<sequence>MVILRSSPYRRSPRFRAGEHASGTIARAPMPQFGYCWRPIKGACAALNYLMRIGDNNSTRRRCDGAHG</sequence>
<gene>
    <name evidence="1" type="ordered locus">NT01EI_1858</name>
</gene>
<dbReference type="EMBL" id="CP001600">
    <property type="protein sequence ID" value="ACR69034.1"/>
    <property type="molecule type" value="Genomic_DNA"/>
</dbReference>
<dbReference type="KEGG" id="eic:NT01EI_1858"/>
<proteinExistence type="predicted"/>
<evidence type="ECO:0000313" key="1">
    <source>
        <dbReference type="EMBL" id="ACR69034.1"/>
    </source>
</evidence>
<reference evidence="1 2" key="2">
    <citation type="journal article" date="2012" name="J. Bacteriol.">
        <title>Genome Sequence of Edwardsiella ictaluri 93-146, a Strain Associated with a Natural Channel Catfish Outbreak of Enteric Septicemia of Catfish.</title>
        <authorList>
            <person name="Williams M.L."/>
            <person name="Gillaspy A.F."/>
            <person name="Dyer D.W."/>
            <person name="Thune R.L."/>
            <person name="Waldbieser G.C."/>
            <person name="Schuster S.C."/>
            <person name="Gipson J."/>
            <person name="Zaitshik J."/>
            <person name="Landry C."/>
            <person name="Banes M.M."/>
            <person name="Lawrence M.L."/>
        </authorList>
    </citation>
    <scope>NUCLEOTIDE SEQUENCE [LARGE SCALE GENOMIC DNA]</scope>
    <source>
        <strain evidence="1 2">93-146</strain>
    </source>
</reference>
<name>C5BGV6_EDWI9</name>
<protein>
    <submittedName>
        <fullName evidence="1">Uncharacterized protein</fullName>
    </submittedName>
</protein>
<dbReference type="HOGENOM" id="CLU_2787209_0_0_6"/>
<dbReference type="AlphaFoldDB" id="C5BGV6"/>
<reference evidence="2" key="1">
    <citation type="submission" date="2009-03" db="EMBL/GenBank/DDBJ databases">
        <title>Complete genome sequence of Edwardsiella ictaluri 93-146.</title>
        <authorList>
            <person name="Williams M.L."/>
            <person name="Gillaspy A.F."/>
            <person name="Dyer D.W."/>
            <person name="Thune R.L."/>
            <person name="Waldbieser G.C."/>
            <person name="Schuster S.C."/>
            <person name="Gipson J."/>
            <person name="Zaitshik J."/>
            <person name="Landry C."/>
            <person name="Lawrence M.L."/>
        </authorList>
    </citation>
    <scope>NUCLEOTIDE SEQUENCE [LARGE SCALE GENOMIC DNA]</scope>
    <source>
        <strain evidence="2">93-146</strain>
    </source>
</reference>
<accession>C5BGV6</accession>
<evidence type="ECO:0000313" key="2">
    <source>
        <dbReference type="Proteomes" id="UP000001485"/>
    </source>
</evidence>
<dbReference type="Proteomes" id="UP000001485">
    <property type="component" value="Chromosome"/>
</dbReference>